<dbReference type="OrthoDB" id="9809491at2"/>
<dbReference type="NCBIfam" id="NF010606">
    <property type="entry name" value="PRK14002.1"/>
    <property type="match status" value="1"/>
</dbReference>
<gene>
    <name evidence="11" type="primary">kdpC</name>
    <name evidence="12" type="ORF">CLV94_1981</name>
</gene>
<protein>
    <recommendedName>
        <fullName evidence="11">Potassium-transporting ATPase KdpC subunit</fullName>
    </recommendedName>
    <alternativeName>
        <fullName evidence="11">ATP phosphohydrolase [potassium-transporting] C chain</fullName>
    </alternativeName>
    <alternativeName>
        <fullName evidence="11">Potassium-binding and translocating subunit C</fullName>
    </alternativeName>
    <alternativeName>
        <fullName evidence="11">Potassium-translocating ATPase C chain</fullName>
    </alternativeName>
</protein>
<comment type="subunit">
    <text evidence="11">The system is composed of three essential subunits: KdpA, KdpB and KdpC.</text>
</comment>
<evidence type="ECO:0000256" key="5">
    <source>
        <dbReference type="ARBA" id="ARBA00022741"/>
    </source>
</evidence>
<keyword evidence="8 11" id="KW-1133">Transmembrane helix</keyword>
<evidence type="ECO:0000256" key="7">
    <source>
        <dbReference type="ARBA" id="ARBA00022958"/>
    </source>
</evidence>
<evidence type="ECO:0000256" key="1">
    <source>
        <dbReference type="ARBA" id="ARBA00022448"/>
    </source>
</evidence>
<dbReference type="Proteomes" id="UP000277579">
    <property type="component" value="Unassembled WGS sequence"/>
</dbReference>
<evidence type="ECO:0000256" key="8">
    <source>
        <dbReference type="ARBA" id="ARBA00022989"/>
    </source>
</evidence>
<keyword evidence="1 11" id="KW-0813">Transport</keyword>
<proteinExistence type="inferred from homology"/>
<dbReference type="PANTHER" id="PTHR30042">
    <property type="entry name" value="POTASSIUM-TRANSPORTING ATPASE C CHAIN"/>
    <property type="match status" value="1"/>
</dbReference>
<evidence type="ECO:0000256" key="2">
    <source>
        <dbReference type="ARBA" id="ARBA00022475"/>
    </source>
</evidence>
<dbReference type="AlphaFoldDB" id="A0A495MCD4"/>
<evidence type="ECO:0000256" key="11">
    <source>
        <dbReference type="HAMAP-Rule" id="MF_00276"/>
    </source>
</evidence>
<accession>A0A495MCD4</accession>
<dbReference type="HAMAP" id="MF_00276">
    <property type="entry name" value="KdpC"/>
    <property type="match status" value="1"/>
</dbReference>
<dbReference type="EMBL" id="RBLC01000002">
    <property type="protein sequence ID" value="RKS23078.1"/>
    <property type="molecule type" value="Genomic_DNA"/>
</dbReference>
<dbReference type="GO" id="GO:0005886">
    <property type="term" value="C:plasma membrane"/>
    <property type="evidence" value="ECO:0007669"/>
    <property type="project" value="UniProtKB-SubCell"/>
</dbReference>
<feature type="transmembrane region" description="Helical" evidence="11">
    <location>
        <begin position="12"/>
        <end position="34"/>
    </location>
</feature>
<dbReference type="GO" id="GO:0008556">
    <property type="term" value="F:P-type potassium transmembrane transporter activity"/>
    <property type="evidence" value="ECO:0007669"/>
    <property type="project" value="InterPro"/>
</dbReference>
<evidence type="ECO:0000313" key="12">
    <source>
        <dbReference type="EMBL" id="RKS23078.1"/>
    </source>
</evidence>
<organism evidence="12 13">
    <name type="scientific">Flavobacterium endophyticum</name>
    <dbReference type="NCBI Taxonomy" id="1540163"/>
    <lineage>
        <taxon>Bacteria</taxon>
        <taxon>Pseudomonadati</taxon>
        <taxon>Bacteroidota</taxon>
        <taxon>Flavobacteriia</taxon>
        <taxon>Flavobacteriales</taxon>
        <taxon>Flavobacteriaceae</taxon>
        <taxon>Flavobacterium</taxon>
    </lineage>
</organism>
<keyword evidence="5 11" id="KW-0547">Nucleotide-binding</keyword>
<comment type="subcellular location">
    <subcellularLocation>
        <location evidence="11">Cell membrane</location>
        <topology evidence="11">Single-pass membrane protein</topology>
    </subcellularLocation>
</comment>
<dbReference type="InterPro" id="IPR003820">
    <property type="entry name" value="KdpC"/>
</dbReference>
<keyword evidence="6 11" id="KW-0067">ATP-binding</keyword>
<sequence>MKNYIVIGIKLTLATIVFFAGIYTLFIFGIAQIAPNQGKGIVVESNGKKFYKNIGQSFTDAKYFNSRPSAVGYNAAGSGGSNKGPSNPEYLAEVQKRIDTFLIQNPDIKANEIPADLVTASGSGLDPNISVQGAKVQIKRIAKTRNIEESKLEKLIAENTEKPLLGVFGPEKINVLQLNIGLDKLK</sequence>
<reference evidence="12 13" key="1">
    <citation type="submission" date="2018-10" db="EMBL/GenBank/DDBJ databases">
        <title>Genomic Encyclopedia of Archaeal and Bacterial Type Strains, Phase II (KMG-II): from individual species to whole genera.</title>
        <authorList>
            <person name="Goeker M."/>
        </authorList>
    </citation>
    <scope>NUCLEOTIDE SEQUENCE [LARGE SCALE GENOMIC DNA]</scope>
    <source>
        <strain evidence="12 13">DSM 29537</strain>
    </source>
</reference>
<keyword evidence="7 11" id="KW-0630">Potassium</keyword>
<evidence type="ECO:0000256" key="3">
    <source>
        <dbReference type="ARBA" id="ARBA00022538"/>
    </source>
</evidence>
<evidence type="ECO:0000256" key="4">
    <source>
        <dbReference type="ARBA" id="ARBA00022692"/>
    </source>
</evidence>
<keyword evidence="3 11" id="KW-0633">Potassium transport</keyword>
<comment type="function">
    <text evidence="11">Part of the high-affinity ATP-driven potassium transport (or Kdp) system, which catalyzes the hydrolysis of ATP coupled with the electrogenic transport of potassium into the cytoplasm. This subunit acts as a catalytic chaperone that increases the ATP-binding affinity of the ATP-hydrolyzing subunit KdpB by the formation of a transient KdpB/KdpC/ATP ternary complex.</text>
</comment>
<dbReference type="GO" id="GO:0005524">
    <property type="term" value="F:ATP binding"/>
    <property type="evidence" value="ECO:0007669"/>
    <property type="project" value="UniProtKB-UniRule"/>
</dbReference>
<keyword evidence="2 11" id="KW-1003">Cell membrane</keyword>
<name>A0A495MCD4_9FLAO</name>
<evidence type="ECO:0000256" key="9">
    <source>
        <dbReference type="ARBA" id="ARBA00023065"/>
    </source>
</evidence>
<evidence type="ECO:0000313" key="13">
    <source>
        <dbReference type="Proteomes" id="UP000277579"/>
    </source>
</evidence>
<comment type="similarity">
    <text evidence="11">Belongs to the KdpC family.</text>
</comment>
<keyword evidence="4 11" id="KW-0812">Transmembrane</keyword>
<keyword evidence="13" id="KW-1185">Reference proteome</keyword>
<dbReference type="NCBIfam" id="TIGR00681">
    <property type="entry name" value="kdpC"/>
    <property type="match status" value="1"/>
</dbReference>
<dbReference type="PANTHER" id="PTHR30042:SF2">
    <property type="entry name" value="POTASSIUM-TRANSPORTING ATPASE KDPC SUBUNIT"/>
    <property type="match status" value="1"/>
</dbReference>
<dbReference type="Pfam" id="PF02669">
    <property type="entry name" value="KdpC"/>
    <property type="match status" value="1"/>
</dbReference>
<comment type="caution">
    <text evidence="12">The sequence shown here is derived from an EMBL/GenBank/DDBJ whole genome shotgun (WGS) entry which is preliminary data.</text>
</comment>
<keyword evidence="10 11" id="KW-0472">Membrane</keyword>
<dbReference type="RefSeq" id="WP_121376307.1">
    <property type="nucleotide sequence ID" value="NZ_RBLC01000002.1"/>
</dbReference>
<evidence type="ECO:0000256" key="6">
    <source>
        <dbReference type="ARBA" id="ARBA00022840"/>
    </source>
</evidence>
<dbReference type="PIRSF" id="PIRSF001296">
    <property type="entry name" value="K_ATPase_KdpC"/>
    <property type="match status" value="1"/>
</dbReference>
<evidence type="ECO:0000256" key="10">
    <source>
        <dbReference type="ARBA" id="ARBA00023136"/>
    </source>
</evidence>
<keyword evidence="9 11" id="KW-0406">Ion transport</keyword>